<accession>A0A0S7WK99</accession>
<evidence type="ECO:0000256" key="1">
    <source>
        <dbReference type="ARBA" id="ARBA00004496"/>
    </source>
</evidence>
<comment type="function">
    <text evidence="8">Protease subunit of a proteasome-like degradation complex believed to be a general protein degrading machinery.</text>
</comment>
<feature type="binding site" evidence="8">
    <location>
        <position position="163"/>
    </location>
    <ligand>
        <name>Na(+)</name>
        <dbReference type="ChEBI" id="CHEBI:29101"/>
    </ligand>
</feature>
<evidence type="ECO:0000313" key="10">
    <source>
        <dbReference type="Proteomes" id="UP000051124"/>
    </source>
</evidence>
<dbReference type="CDD" id="cd01913">
    <property type="entry name" value="protease_HslV"/>
    <property type="match status" value="1"/>
</dbReference>
<dbReference type="GO" id="GO:0051603">
    <property type="term" value="P:proteolysis involved in protein catabolic process"/>
    <property type="evidence" value="ECO:0007669"/>
    <property type="project" value="InterPro"/>
</dbReference>
<evidence type="ECO:0000256" key="3">
    <source>
        <dbReference type="ARBA" id="ARBA00022490"/>
    </source>
</evidence>
<dbReference type="InterPro" id="IPR022281">
    <property type="entry name" value="ATP-dep_Prtase_HsIV_su"/>
</dbReference>
<feature type="active site" evidence="8">
    <location>
        <position position="5"/>
    </location>
</feature>
<gene>
    <name evidence="8" type="primary">hslV</name>
    <name evidence="9" type="ORF">AMJ40_02420</name>
</gene>
<dbReference type="AlphaFoldDB" id="A0A0S7WK99"/>
<keyword evidence="8" id="KW-0888">Threonine protease</keyword>
<evidence type="ECO:0000256" key="6">
    <source>
        <dbReference type="ARBA" id="ARBA00022801"/>
    </source>
</evidence>
<evidence type="ECO:0000256" key="4">
    <source>
        <dbReference type="ARBA" id="ARBA00022670"/>
    </source>
</evidence>
<dbReference type="InterPro" id="IPR029055">
    <property type="entry name" value="Ntn_hydrolases_N"/>
</dbReference>
<proteinExistence type="inferred from homology"/>
<dbReference type="Gene3D" id="3.60.20.10">
    <property type="entry name" value="Glutamine Phosphoribosylpyrophosphate, subunit 1, domain 1"/>
    <property type="match status" value="1"/>
</dbReference>
<evidence type="ECO:0000256" key="8">
    <source>
        <dbReference type="HAMAP-Rule" id="MF_00248"/>
    </source>
</evidence>
<dbReference type="GO" id="GO:0009376">
    <property type="term" value="C:HslUV protease complex"/>
    <property type="evidence" value="ECO:0007669"/>
    <property type="project" value="UniProtKB-UniRule"/>
</dbReference>
<sequence length="175" mass="19037">MWRATTIIGVRRDGRVAIGGDGQVSLGETIMKKTANKVRKLHDGRVLAGFAGSAADAFTLYEKFESKLEEYKGNLSRAAVELAKEWRSDRVLRRLDALLAVLDREHCYVISGQGEVIEPDDNVVAIGSGGDYALAAARALLKFSDLGPKQIVEESIKIAASICVYTNENIAVIEL</sequence>
<evidence type="ECO:0000256" key="5">
    <source>
        <dbReference type="ARBA" id="ARBA00022723"/>
    </source>
</evidence>
<feature type="binding site" evidence="8">
    <location>
        <position position="166"/>
    </location>
    <ligand>
        <name>Na(+)</name>
        <dbReference type="ChEBI" id="CHEBI:29101"/>
    </ligand>
</feature>
<keyword evidence="4 8" id="KW-0645">Protease</keyword>
<dbReference type="NCBIfam" id="TIGR03692">
    <property type="entry name" value="ATP_dep_HslV"/>
    <property type="match status" value="1"/>
</dbReference>
<dbReference type="NCBIfam" id="NF003964">
    <property type="entry name" value="PRK05456.1"/>
    <property type="match status" value="1"/>
</dbReference>
<dbReference type="PIRSF" id="PIRSF039093">
    <property type="entry name" value="HslV"/>
    <property type="match status" value="1"/>
</dbReference>
<dbReference type="GO" id="GO:0046872">
    <property type="term" value="F:metal ion binding"/>
    <property type="evidence" value="ECO:0007669"/>
    <property type="project" value="UniProtKB-KW"/>
</dbReference>
<dbReference type="InterPro" id="IPR001353">
    <property type="entry name" value="Proteasome_sua/b"/>
</dbReference>
<evidence type="ECO:0000256" key="2">
    <source>
        <dbReference type="ARBA" id="ARBA00006053"/>
    </source>
</evidence>
<protein>
    <recommendedName>
        <fullName evidence="8">ATP-dependent protease subunit HslV</fullName>
        <ecNumber evidence="8">3.4.25.2</ecNumber>
    </recommendedName>
</protein>
<dbReference type="PANTHER" id="PTHR32194:SF0">
    <property type="entry name" value="ATP-DEPENDENT PROTEASE SUBUNIT HSLV"/>
    <property type="match status" value="1"/>
</dbReference>
<comment type="catalytic activity">
    <reaction evidence="8">
        <text>ATP-dependent cleavage of peptide bonds with broad specificity.</text>
        <dbReference type="EC" id="3.4.25.2"/>
    </reaction>
</comment>
<keyword evidence="7 8" id="KW-0915">Sodium</keyword>
<evidence type="ECO:0000256" key="7">
    <source>
        <dbReference type="ARBA" id="ARBA00023053"/>
    </source>
</evidence>
<comment type="caution">
    <text evidence="9">The sequence shown here is derived from an EMBL/GenBank/DDBJ whole genome shotgun (WGS) entry which is preliminary data.</text>
</comment>
<dbReference type="HAMAP" id="MF_00248">
    <property type="entry name" value="HslV"/>
    <property type="match status" value="1"/>
</dbReference>
<comment type="subcellular location">
    <subcellularLocation>
        <location evidence="1 8">Cytoplasm</location>
    </subcellularLocation>
</comment>
<evidence type="ECO:0000313" key="9">
    <source>
        <dbReference type="EMBL" id="KPJ50584.1"/>
    </source>
</evidence>
<keyword evidence="6 8" id="KW-0378">Hydrolase</keyword>
<dbReference type="PANTHER" id="PTHR32194">
    <property type="entry name" value="METALLOPROTEASE TLDD"/>
    <property type="match status" value="1"/>
</dbReference>
<dbReference type="Pfam" id="PF00227">
    <property type="entry name" value="Proteasome"/>
    <property type="match status" value="1"/>
</dbReference>
<dbReference type="Proteomes" id="UP000051124">
    <property type="component" value="Unassembled WGS sequence"/>
</dbReference>
<dbReference type="EMBL" id="LIZT01000017">
    <property type="protein sequence ID" value="KPJ50584.1"/>
    <property type="molecule type" value="Genomic_DNA"/>
</dbReference>
<dbReference type="GO" id="GO:0004298">
    <property type="term" value="F:threonine-type endopeptidase activity"/>
    <property type="evidence" value="ECO:0007669"/>
    <property type="project" value="UniProtKB-KW"/>
</dbReference>
<keyword evidence="3 8" id="KW-0963">Cytoplasm</keyword>
<comment type="similarity">
    <text evidence="2 8">Belongs to the peptidase T1B family. HslV subfamily.</text>
</comment>
<dbReference type="EC" id="3.4.25.2" evidence="8"/>
<dbReference type="SUPFAM" id="SSF56235">
    <property type="entry name" value="N-terminal nucleophile aminohydrolases (Ntn hydrolases)"/>
    <property type="match status" value="1"/>
</dbReference>
<comment type="subunit">
    <text evidence="8">A double ring-shaped homohexamer of HslV is capped on each side by a ring-shaped HslU homohexamer. The assembly of the HslU/HslV complex is dependent on binding of ATP.</text>
</comment>
<keyword evidence="5 8" id="KW-0479">Metal-binding</keyword>
<comment type="activity regulation">
    <text evidence="8">Allosterically activated by HslU binding.</text>
</comment>
<dbReference type="InterPro" id="IPR023333">
    <property type="entry name" value="Proteasome_suB-type"/>
</dbReference>
<organism evidence="9 10">
    <name type="scientific">candidate division TA06 bacterium DG_26</name>
    <dbReference type="NCBI Taxonomy" id="1703771"/>
    <lineage>
        <taxon>Bacteria</taxon>
        <taxon>Bacteria division TA06</taxon>
    </lineage>
</organism>
<dbReference type="PROSITE" id="PS51476">
    <property type="entry name" value="PROTEASOME_BETA_2"/>
    <property type="match status" value="1"/>
</dbReference>
<name>A0A0S7WK99_UNCT6</name>
<feature type="binding site" evidence="8">
    <location>
        <position position="160"/>
    </location>
    <ligand>
        <name>Na(+)</name>
        <dbReference type="ChEBI" id="CHEBI:29101"/>
    </ligand>
</feature>
<keyword evidence="8" id="KW-0021">Allosteric enzyme</keyword>
<reference evidence="9 10" key="1">
    <citation type="journal article" date="2015" name="Microbiome">
        <title>Genomic resolution of linkages in carbon, nitrogen, and sulfur cycling among widespread estuary sediment bacteria.</title>
        <authorList>
            <person name="Baker B.J."/>
            <person name="Lazar C.S."/>
            <person name="Teske A.P."/>
            <person name="Dick G.J."/>
        </authorList>
    </citation>
    <scope>NUCLEOTIDE SEQUENCE [LARGE SCALE GENOMIC DNA]</scope>
    <source>
        <strain evidence="9">DG_26</strain>
    </source>
</reference>
<dbReference type="PATRIC" id="fig|1703771.3.peg.497"/>
<dbReference type="GO" id="GO:0005839">
    <property type="term" value="C:proteasome core complex"/>
    <property type="evidence" value="ECO:0007669"/>
    <property type="project" value="InterPro"/>
</dbReference>